<dbReference type="PANTHER" id="PTHR12363">
    <property type="entry name" value="TRANSPORTIN 3 AND IMPORTIN 13"/>
    <property type="match status" value="1"/>
</dbReference>
<dbReference type="InterPro" id="IPR001494">
    <property type="entry name" value="Importin-beta_N"/>
</dbReference>
<dbReference type="InterPro" id="IPR016024">
    <property type="entry name" value="ARM-type_fold"/>
</dbReference>
<dbReference type="InterPro" id="IPR051345">
    <property type="entry name" value="Importin_beta-like_NTR"/>
</dbReference>
<dbReference type="InterPro" id="IPR011989">
    <property type="entry name" value="ARM-like"/>
</dbReference>
<name>A0A834IRU2_RHYFE</name>
<dbReference type="SMART" id="SM00913">
    <property type="entry name" value="IBN_N"/>
    <property type="match status" value="1"/>
</dbReference>
<evidence type="ECO:0000259" key="1">
    <source>
        <dbReference type="SMART" id="SM00913"/>
    </source>
</evidence>
<dbReference type="AlphaFoldDB" id="A0A834IRU2"/>
<dbReference type="InterPro" id="IPR013598">
    <property type="entry name" value="Exportin-1/Importin-b-like"/>
</dbReference>
<dbReference type="InterPro" id="IPR058537">
    <property type="entry name" value="TPR_TNPO3_IPO13_4th"/>
</dbReference>
<evidence type="ECO:0000313" key="2">
    <source>
        <dbReference type="EMBL" id="KAF7284856.1"/>
    </source>
</evidence>
<dbReference type="InterPro" id="IPR057942">
    <property type="entry name" value="TPR_TNPO3_IPO13_3rd"/>
</dbReference>
<proteinExistence type="predicted"/>
<accession>A0A834IRU2</accession>
<dbReference type="Gene3D" id="1.25.10.10">
    <property type="entry name" value="Leucine-rich Repeat Variant"/>
    <property type="match status" value="1"/>
</dbReference>
<dbReference type="Pfam" id="PF24140">
    <property type="entry name" value="TPR_TNPO3_IPO13_3rd"/>
    <property type="match status" value="1"/>
</dbReference>
<protein>
    <recommendedName>
        <fullName evidence="1">Importin N-terminal domain-containing protein</fullName>
    </recommendedName>
</protein>
<reference evidence="2" key="1">
    <citation type="submission" date="2020-08" db="EMBL/GenBank/DDBJ databases">
        <title>Genome sequencing and assembly of the red palm weevil Rhynchophorus ferrugineus.</title>
        <authorList>
            <person name="Dias G.B."/>
            <person name="Bergman C.M."/>
            <person name="Manee M."/>
        </authorList>
    </citation>
    <scope>NUCLEOTIDE SEQUENCE</scope>
    <source>
        <strain evidence="2">AA-2017</strain>
        <tissue evidence="2">Whole larva</tissue>
    </source>
</reference>
<dbReference type="GO" id="GO:0031267">
    <property type="term" value="F:small GTPase binding"/>
    <property type="evidence" value="ECO:0007669"/>
    <property type="project" value="InterPro"/>
</dbReference>
<evidence type="ECO:0000313" key="3">
    <source>
        <dbReference type="Proteomes" id="UP000625711"/>
    </source>
</evidence>
<dbReference type="OrthoDB" id="435593at2759"/>
<dbReference type="Pfam" id="PF08389">
    <property type="entry name" value="Xpo1"/>
    <property type="match status" value="1"/>
</dbReference>
<dbReference type="PANTHER" id="PTHR12363:SF42">
    <property type="entry name" value="TRANSPORTIN-3"/>
    <property type="match status" value="1"/>
</dbReference>
<dbReference type="SUPFAM" id="SSF48371">
    <property type="entry name" value="ARM repeat"/>
    <property type="match status" value="1"/>
</dbReference>
<dbReference type="Proteomes" id="UP000625711">
    <property type="component" value="Unassembled WGS sequence"/>
</dbReference>
<dbReference type="InterPro" id="IPR057941">
    <property type="entry name" value="TPR_TNPO3_IPO13_2nd"/>
</dbReference>
<sequence length="917" mass="104140">MDQKPNLEVVVLAVSTLYKNPDRKEKERASQWLLNLQNSVFAWTVADELLHKKPDLESCYFAAQTMRTKIHQSFHELPLEVHSSLRDSLLEHLSQITEETNRIITTQLCLALADLILQMPAWQGAPLDLINKFSSHSYIWPLIEVLTVLPEELESRSVRLGENRRQEVLEDLKRCSSTVIEFLTHCCNTYGSNLNENTHILTRTLRCFTSWVSVEAIGLQNLSNSVIVNLAFQILDFNPHEGKQSTGALCDSATECICTLLRSLENNNNLVDLENYLFNNIVQLEPSYHYSVANEDQSRSIDYCRLFTELSETFLDKIVTCSGPNNMHYSAKALDLVLLCVGHHDYEVAEITFNLWPHIERLITALCRHCQMEPDTEGLLENGDEFKDFRMKVSEIIRDVAFIVGSTSCFCQMYLNLENQSPTWDQTEAALFVMMAVAKYVLTSENDVVPKVIEGILNMPDTTHIAVRHTSLMLLGELCEWMEEHPSTLIPVLNFIIRSLEQPGLGFAAASALQNICSTCSGSLCGHVVPVLMQLLHQVDSFSITEEVVVGLFKAVSAIVAAMPHSQITAPMRELCMIQANGLCQLLDQNQSITRGTKTDPVLWLDRLSSILRHMIINNVREDEIHPCKAVILETWPVLSRVFDRYQNDIRIMERCCRSVRFMLRCASSQILEILENLVSQIVRIYSVHKHSCFLYVGSILVDEYASNPQCVNGLIDMLQMFLEPTFQLLQGDDGLRNHPETVDDFFRLCGRFTRRASKAFLTCSALGPILQCALMASQLEHKEANVSVMKFFCDLISQGVTGQLQPDFRERVKLVQGILNQFGQQLVTTLIQSCVFYLQTYLLPDVADVFIQLLEFNRDTTTKWVMNGLDTLPKRNNGSTMAATPEQLSDIHLKIVRANSSRTVSFALKELIRYYR</sequence>
<dbReference type="GO" id="GO:0006606">
    <property type="term" value="P:protein import into nucleus"/>
    <property type="evidence" value="ECO:0007669"/>
    <property type="project" value="TreeGrafter"/>
</dbReference>
<comment type="caution">
    <text evidence="2">The sequence shown here is derived from an EMBL/GenBank/DDBJ whole genome shotgun (WGS) entry which is preliminary data.</text>
</comment>
<dbReference type="Pfam" id="PF03810">
    <property type="entry name" value="IBN_N"/>
    <property type="match status" value="1"/>
</dbReference>
<gene>
    <name evidence="2" type="ORF">GWI33_021499</name>
</gene>
<dbReference type="Pfam" id="PF24138">
    <property type="entry name" value="TPR_TNPO3_IPO13_2nd"/>
    <property type="match status" value="1"/>
</dbReference>
<dbReference type="Pfam" id="PF24139">
    <property type="entry name" value="TPR_TNPO3_IPO13_4th"/>
    <property type="match status" value="1"/>
</dbReference>
<dbReference type="EMBL" id="JAACXV010000068">
    <property type="protein sequence ID" value="KAF7284856.1"/>
    <property type="molecule type" value="Genomic_DNA"/>
</dbReference>
<keyword evidence="3" id="KW-1185">Reference proteome</keyword>
<feature type="domain" description="Importin N-terminal" evidence="1">
    <location>
        <begin position="29"/>
        <end position="95"/>
    </location>
</feature>
<dbReference type="GO" id="GO:0005737">
    <property type="term" value="C:cytoplasm"/>
    <property type="evidence" value="ECO:0007669"/>
    <property type="project" value="TreeGrafter"/>
</dbReference>
<organism evidence="2 3">
    <name type="scientific">Rhynchophorus ferrugineus</name>
    <name type="common">Red palm weevil</name>
    <name type="synonym">Curculio ferrugineus</name>
    <dbReference type="NCBI Taxonomy" id="354439"/>
    <lineage>
        <taxon>Eukaryota</taxon>
        <taxon>Metazoa</taxon>
        <taxon>Ecdysozoa</taxon>
        <taxon>Arthropoda</taxon>
        <taxon>Hexapoda</taxon>
        <taxon>Insecta</taxon>
        <taxon>Pterygota</taxon>
        <taxon>Neoptera</taxon>
        <taxon>Endopterygota</taxon>
        <taxon>Coleoptera</taxon>
        <taxon>Polyphaga</taxon>
        <taxon>Cucujiformia</taxon>
        <taxon>Curculionidae</taxon>
        <taxon>Dryophthorinae</taxon>
        <taxon>Rhynchophorus</taxon>
    </lineage>
</organism>